<feature type="binding site" evidence="13">
    <location>
        <position position="187"/>
    </location>
    <ligand>
        <name>thiamine diphosphate</name>
        <dbReference type="ChEBI" id="CHEBI:58937"/>
    </ligand>
</feature>
<feature type="binding site" evidence="14">
    <location>
        <position position="216"/>
    </location>
    <ligand>
        <name>Mg(2+)</name>
        <dbReference type="ChEBI" id="CHEBI:18420"/>
    </ligand>
</feature>
<dbReference type="InterPro" id="IPR005478">
    <property type="entry name" value="Transketolase_bac-like"/>
</dbReference>
<dbReference type="SMART" id="SM00861">
    <property type="entry name" value="Transket_pyr"/>
    <property type="match status" value="1"/>
</dbReference>
<comment type="catalytic activity">
    <reaction evidence="9">
        <text>D-sedoheptulose 7-phosphate + D-glyceraldehyde 3-phosphate = aldehydo-D-ribose 5-phosphate + D-xylulose 5-phosphate</text>
        <dbReference type="Rhea" id="RHEA:10508"/>
        <dbReference type="ChEBI" id="CHEBI:57483"/>
        <dbReference type="ChEBI" id="CHEBI:57737"/>
        <dbReference type="ChEBI" id="CHEBI:58273"/>
        <dbReference type="ChEBI" id="CHEBI:59776"/>
        <dbReference type="EC" id="2.2.1.1"/>
    </reaction>
</comment>
<evidence type="ECO:0000256" key="10">
    <source>
        <dbReference type="NCBIfam" id="TIGR00232"/>
    </source>
</evidence>
<dbReference type="InterPro" id="IPR033247">
    <property type="entry name" value="Transketolase_fam"/>
</dbReference>
<feature type="binding site" evidence="13">
    <location>
        <position position="298"/>
    </location>
    <ligand>
        <name>thiamine diphosphate</name>
        <dbReference type="ChEBI" id="CHEBI:58937"/>
    </ligand>
</feature>
<dbReference type="GO" id="GO:0006098">
    <property type="term" value="P:pentose-phosphate shunt"/>
    <property type="evidence" value="ECO:0007669"/>
    <property type="project" value="TreeGrafter"/>
</dbReference>
<evidence type="ECO:0000256" key="9">
    <source>
        <dbReference type="ARBA" id="ARBA00049473"/>
    </source>
</evidence>
<dbReference type="PROSITE" id="PS00802">
    <property type="entry name" value="TRANSKETOLASE_2"/>
    <property type="match status" value="1"/>
</dbReference>
<protein>
    <recommendedName>
        <fullName evidence="4 10">Transketolase</fullName>
        <ecNumber evidence="3 10">2.2.1.1</ecNumber>
    </recommendedName>
</protein>
<comment type="subunit">
    <text evidence="2">Homodimer.</text>
</comment>
<keyword evidence="5 18" id="KW-0808">Transferase</keyword>
<evidence type="ECO:0000256" key="4">
    <source>
        <dbReference type="ARBA" id="ARBA00016662"/>
    </source>
</evidence>
<feature type="active site" description="Proton donor" evidence="11">
    <location>
        <position position="456"/>
    </location>
</feature>
<evidence type="ECO:0000256" key="14">
    <source>
        <dbReference type="PIRSR" id="PIRSR605478-4"/>
    </source>
</evidence>
<dbReference type="Pfam" id="PF02779">
    <property type="entry name" value="Transket_pyr"/>
    <property type="match status" value="1"/>
</dbReference>
<evidence type="ECO:0000313" key="18">
    <source>
        <dbReference type="EMBL" id="QIQ01235.1"/>
    </source>
</evidence>
<dbReference type="PANTHER" id="PTHR43522">
    <property type="entry name" value="TRANSKETOLASE"/>
    <property type="match status" value="1"/>
</dbReference>
<dbReference type="InterPro" id="IPR055152">
    <property type="entry name" value="Transketolase-like_C_2"/>
</dbReference>
<comment type="cofactor">
    <cofactor evidence="13">
        <name>thiamine diphosphate</name>
        <dbReference type="ChEBI" id="CHEBI:58937"/>
    </cofactor>
    <text evidence="13">Binds 1 thiamine pyrophosphate per subunit. During the reaction, the substrate forms a covalent intermediate with the cofactor.</text>
</comment>
<dbReference type="PANTHER" id="PTHR43522:SF2">
    <property type="entry name" value="TRANSKETOLASE 1-RELATED"/>
    <property type="match status" value="1"/>
</dbReference>
<dbReference type="GO" id="GO:0000287">
    <property type="term" value="F:magnesium ion binding"/>
    <property type="evidence" value="ECO:0007669"/>
    <property type="project" value="UniProtKB-ARBA"/>
</dbReference>
<keyword evidence="19" id="KW-1185">Reference proteome</keyword>
<feature type="binding site" evidence="14">
    <location>
        <position position="186"/>
    </location>
    <ligand>
        <name>Mg(2+)</name>
        <dbReference type="ChEBI" id="CHEBI:18420"/>
    </ligand>
</feature>
<feature type="binding site" evidence="12">
    <location>
        <position position="393"/>
    </location>
    <ligand>
        <name>substrate</name>
    </ligand>
</feature>
<feature type="binding site" evidence="12">
    <location>
        <position position="514"/>
    </location>
    <ligand>
        <name>substrate</name>
    </ligand>
</feature>
<evidence type="ECO:0000256" key="2">
    <source>
        <dbReference type="ARBA" id="ARBA00011738"/>
    </source>
</evidence>
<name>A0A6G9GSN4_9ACTN</name>
<feature type="domain" description="Transketolase-like pyrimidine-binding" evidence="17">
    <location>
        <begin position="390"/>
        <end position="570"/>
    </location>
</feature>
<keyword evidence="8 13" id="KW-0786">Thiamine pyrophosphate</keyword>
<keyword evidence="6 14" id="KW-0479">Metal-binding</keyword>
<evidence type="ECO:0000256" key="8">
    <source>
        <dbReference type="ARBA" id="ARBA00023052"/>
    </source>
</evidence>
<evidence type="ECO:0000256" key="3">
    <source>
        <dbReference type="ARBA" id="ARBA00013152"/>
    </source>
</evidence>
<feature type="binding site" evidence="12">
    <location>
        <position position="298"/>
    </location>
    <ligand>
        <name>substrate</name>
    </ligand>
</feature>
<evidence type="ECO:0000256" key="1">
    <source>
        <dbReference type="ARBA" id="ARBA00007131"/>
    </source>
</evidence>
<feature type="binding site" evidence="13">
    <location>
        <begin position="142"/>
        <end position="144"/>
    </location>
    <ligand>
        <name>thiamine diphosphate</name>
        <dbReference type="ChEBI" id="CHEBI:58937"/>
    </ligand>
</feature>
<dbReference type="InterPro" id="IPR049557">
    <property type="entry name" value="Transketolase_CS"/>
</dbReference>
<evidence type="ECO:0000256" key="6">
    <source>
        <dbReference type="ARBA" id="ARBA00022723"/>
    </source>
</evidence>
<feature type="binding site" evidence="12">
    <location>
        <position position="565"/>
    </location>
    <ligand>
        <name>substrate</name>
    </ligand>
</feature>
<feature type="region of interest" description="Disordered" evidence="16">
    <location>
        <begin position="724"/>
        <end position="750"/>
    </location>
</feature>
<feature type="binding site" evidence="13">
    <location>
        <position position="216"/>
    </location>
    <ligand>
        <name>thiamine diphosphate</name>
        <dbReference type="ChEBI" id="CHEBI:58937"/>
    </ligand>
</feature>
<evidence type="ECO:0000313" key="19">
    <source>
        <dbReference type="Proteomes" id="UP000501179"/>
    </source>
</evidence>
<feature type="binding site" evidence="12">
    <location>
        <position position="518"/>
    </location>
    <ligand>
        <name>substrate</name>
    </ligand>
</feature>
<gene>
    <name evidence="18" type="ORF">HA039_02015</name>
</gene>
<dbReference type="SUPFAM" id="SSF52922">
    <property type="entry name" value="TK C-terminal domain-like"/>
    <property type="match status" value="1"/>
</dbReference>
<evidence type="ECO:0000256" key="11">
    <source>
        <dbReference type="PIRSR" id="PIRSR605478-1"/>
    </source>
</evidence>
<feature type="binding site" evidence="12">
    <location>
        <position position="506"/>
    </location>
    <ligand>
        <name>substrate</name>
    </ligand>
</feature>
<feature type="site" description="Important for catalytic activity" evidence="15">
    <location>
        <position position="298"/>
    </location>
</feature>
<dbReference type="KEGG" id="slia:HA039_02015"/>
<dbReference type="PROSITE" id="PS00801">
    <property type="entry name" value="TRANSKETOLASE_1"/>
    <property type="match status" value="1"/>
</dbReference>
<dbReference type="InterPro" id="IPR005474">
    <property type="entry name" value="Transketolase_N"/>
</dbReference>
<comment type="cofactor">
    <cofactor evidence="14">
        <name>Mg(2+)</name>
        <dbReference type="ChEBI" id="CHEBI:18420"/>
    </cofactor>
    <text evidence="14">Binds 1 Mg(2+) ion per subunit. Can also utilize other divalent metal cations, such as Ca(2+), Mn(2+) and Co(2+).</text>
</comment>
<dbReference type="SUPFAM" id="SSF52518">
    <property type="entry name" value="Thiamin diphosphate-binding fold (THDP-binding)"/>
    <property type="match status" value="2"/>
</dbReference>
<evidence type="ECO:0000256" key="13">
    <source>
        <dbReference type="PIRSR" id="PIRSR605478-3"/>
    </source>
</evidence>
<feature type="binding site" evidence="12">
    <location>
        <position position="54"/>
    </location>
    <ligand>
        <name>substrate</name>
    </ligand>
</feature>
<evidence type="ECO:0000256" key="15">
    <source>
        <dbReference type="PIRSR" id="PIRSR605478-5"/>
    </source>
</evidence>
<feature type="binding site" evidence="13">
    <location>
        <position position="94"/>
    </location>
    <ligand>
        <name>thiamine diphosphate</name>
        <dbReference type="ChEBI" id="CHEBI:58937"/>
    </ligand>
</feature>
<dbReference type="GO" id="GO:0004802">
    <property type="term" value="F:transketolase activity"/>
    <property type="evidence" value="ECO:0007669"/>
    <property type="project" value="UniProtKB-UniRule"/>
</dbReference>
<dbReference type="CDD" id="cd02012">
    <property type="entry name" value="TPP_TK"/>
    <property type="match status" value="1"/>
</dbReference>
<organism evidence="18 19">
    <name type="scientific">Streptomyces liangshanensis</name>
    <dbReference type="NCBI Taxonomy" id="2717324"/>
    <lineage>
        <taxon>Bacteria</taxon>
        <taxon>Bacillati</taxon>
        <taxon>Actinomycetota</taxon>
        <taxon>Actinomycetes</taxon>
        <taxon>Kitasatosporales</taxon>
        <taxon>Streptomycetaceae</taxon>
        <taxon>Streptomyces</taxon>
    </lineage>
</organism>
<dbReference type="FunFam" id="3.40.50.920:FF:000003">
    <property type="entry name" value="Transketolase"/>
    <property type="match status" value="1"/>
</dbReference>
<dbReference type="Gene3D" id="3.40.50.920">
    <property type="match status" value="1"/>
</dbReference>
<dbReference type="Pfam" id="PF22613">
    <property type="entry name" value="Transketolase_C_1"/>
    <property type="match status" value="1"/>
</dbReference>
<dbReference type="Gene3D" id="3.40.50.970">
    <property type="match status" value="2"/>
</dbReference>
<evidence type="ECO:0000256" key="16">
    <source>
        <dbReference type="SAM" id="MobiDB-lite"/>
    </source>
</evidence>
<dbReference type="CDD" id="cd07033">
    <property type="entry name" value="TPP_PYR_DXS_TK_like"/>
    <property type="match status" value="1"/>
</dbReference>
<dbReference type="NCBIfam" id="TIGR00232">
    <property type="entry name" value="tktlase_bact"/>
    <property type="match status" value="1"/>
</dbReference>
<dbReference type="GO" id="GO:0005829">
    <property type="term" value="C:cytosol"/>
    <property type="evidence" value="ECO:0007669"/>
    <property type="project" value="TreeGrafter"/>
</dbReference>
<feature type="binding site" evidence="13">
    <location>
        <position position="482"/>
    </location>
    <ligand>
        <name>thiamine diphosphate</name>
        <dbReference type="ChEBI" id="CHEBI:58937"/>
    </ligand>
</feature>
<reference evidence="18 19" key="1">
    <citation type="submission" date="2020-03" db="EMBL/GenBank/DDBJ databases">
        <title>A novel species.</title>
        <authorList>
            <person name="Gao J."/>
        </authorList>
    </citation>
    <scope>NUCLEOTIDE SEQUENCE [LARGE SCALE GENOMIC DNA]</scope>
    <source>
        <strain evidence="18 19">QMT-12</strain>
    </source>
</reference>
<proteinExistence type="inferred from homology"/>
<dbReference type="EC" id="2.2.1.1" evidence="3 10"/>
<evidence type="ECO:0000259" key="17">
    <source>
        <dbReference type="SMART" id="SM00861"/>
    </source>
</evidence>
<dbReference type="FunFam" id="3.40.50.970:FF:000004">
    <property type="entry name" value="Transketolase"/>
    <property type="match status" value="1"/>
</dbReference>
<dbReference type="InterPro" id="IPR029061">
    <property type="entry name" value="THDP-binding"/>
</dbReference>
<evidence type="ECO:0000256" key="5">
    <source>
        <dbReference type="ARBA" id="ARBA00022679"/>
    </source>
</evidence>
<dbReference type="InterPro" id="IPR020826">
    <property type="entry name" value="Transketolase_BS"/>
</dbReference>
<evidence type="ECO:0000256" key="12">
    <source>
        <dbReference type="PIRSR" id="PIRSR605478-2"/>
    </source>
</evidence>
<keyword evidence="7 14" id="KW-0460">Magnesium</keyword>
<evidence type="ECO:0000256" key="7">
    <source>
        <dbReference type="ARBA" id="ARBA00022842"/>
    </source>
</evidence>
<dbReference type="Pfam" id="PF00456">
    <property type="entry name" value="Transketolase_N"/>
    <property type="match status" value="1"/>
</dbReference>
<dbReference type="FunFam" id="3.40.50.970:FF:000003">
    <property type="entry name" value="Transketolase"/>
    <property type="match status" value="1"/>
</dbReference>
<feature type="binding site" evidence="14">
    <location>
        <position position="218"/>
    </location>
    <ligand>
        <name>Mg(2+)</name>
        <dbReference type="ChEBI" id="CHEBI:18420"/>
    </ligand>
</feature>
<dbReference type="InterPro" id="IPR005475">
    <property type="entry name" value="Transketolase-like_Pyr-bd"/>
</dbReference>
<dbReference type="EMBL" id="CP050177">
    <property type="protein sequence ID" value="QIQ01235.1"/>
    <property type="molecule type" value="Genomic_DNA"/>
</dbReference>
<accession>A0A6G9GSN4</accession>
<feature type="binding site" evidence="12">
    <location>
        <position position="420"/>
    </location>
    <ligand>
        <name>substrate</name>
    </ligand>
</feature>
<dbReference type="AlphaFoldDB" id="A0A6G9GSN4"/>
<feature type="site" description="Important for catalytic activity" evidence="15">
    <location>
        <position position="54"/>
    </location>
</feature>
<dbReference type="RefSeq" id="WP_167022841.1">
    <property type="nucleotide sequence ID" value="NZ_CP050177.1"/>
</dbReference>
<dbReference type="InterPro" id="IPR009014">
    <property type="entry name" value="Transketo_C/PFOR_II"/>
</dbReference>
<sequence>MANERSQSRGPAGRASELALPVAGGAGWDTVDVRAVDTVRVLAADAVQKVGNGHPGTAMSLAPLAYLLFQNVMRHDPADDQWLGRDRFVLSCGHSSLTLYIQLYLAGYGLELDDLRQLRTWGSATPGHPEYRHTRGVEITTGPLGQGLASAVGMAMAARRERGLLDPDAAPGSSPFDHHVFVVASDGDMMEGVTAEAASLAGHQELGNLVVFYDSNHISIEDDTDISFSEDVVARYAAYGWHVQSVDWTRTGDYVEDVDALLTAVKAAKAETSRPSFIQLRTIIGWPAPTKRNTGKAHGSALGDEEVAATKSLLGFDPDVTFAVEDDVLARTRAVGERGREARAAWQSAYDAWRGANPERAALLDRLQAQRLPDGWTRALPSFPADPKGMATRKASGEVLTALAPVLPELWGGSADLAGSNNTTMEGEPSFVPAERQTSEFPGGPYGRTLHFGIREHAMGSILNGIALQSLTRPYGGTFLTFSDYMRPAVRLAALMKLPATYVWTHDSIGLGEDGPTHQPVEHLAALRAIPGLDVVRPGDANETTVCWRTILEHTDRPAGLVLTRQNLPVLDRASDGGAPATGASGPYAPAEGAARGGYVLADGSGDVPDVILVATGSEVQIALDARTRLEGEGLSVRVVSMPCREWFAAQPVAYQDEVLPPSVRARVSVEAAVGQGWRDVVGDAGRIVSLEHYGASADYERLYQEFGITPEAVAAAAHDSIRDAAAPPYPGGHQRISAPSEGSTGDLPS</sequence>
<comment type="similarity">
    <text evidence="1">Belongs to the transketolase family.</text>
</comment>
<dbReference type="Proteomes" id="UP000501179">
    <property type="component" value="Chromosome"/>
</dbReference>